<proteinExistence type="predicted"/>
<accession>A0A9P4R8B6</accession>
<name>A0A9P4R8B6_9PLEO</name>
<keyword evidence="2" id="KW-1185">Reference proteome</keyword>
<reference evidence="1" key="1">
    <citation type="journal article" date="2020" name="Stud. Mycol.">
        <title>101 Dothideomycetes genomes: a test case for predicting lifestyles and emergence of pathogens.</title>
        <authorList>
            <person name="Haridas S."/>
            <person name="Albert R."/>
            <person name="Binder M."/>
            <person name="Bloem J."/>
            <person name="Labutti K."/>
            <person name="Salamov A."/>
            <person name="Andreopoulos B."/>
            <person name="Baker S."/>
            <person name="Barry K."/>
            <person name="Bills G."/>
            <person name="Bluhm B."/>
            <person name="Cannon C."/>
            <person name="Castanera R."/>
            <person name="Culley D."/>
            <person name="Daum C."/>
            <person name="Ezra D."/>
            <person name="Gonzalez J."/>
            <person name="Henrissat B."/>
            <person name="Kuo A."/>
            <person name="Liang C."/>
            <person name="Lipzen A."/>
            <person name="Lutzoni F."/>
            <person name="Magnuson J."/>
            <person name="Mondo S."/>
            <person name="Nolan M."/>
            <person name="Ohm R."/>
            <person name="Pangilinan J."/>
            <person name="Park H.-J."/>
            <person name="Ramirez L."/>
            <person name="Alfaro M."/>
            <person name="Sun H."/>
            <person name="Tritt A."/>
            <person name="Yoshinaga Y."/>
            <person name="Zwiers L.-H."/>
            <person name="Turgeon B."/>
            <person name="Goodwin S."/>
            <person name="Spatafora J."/>
            <person name="Crous P."/>
            <person name="Grigoriev I."/>
        </authorList>
    </citation>
    <scope>NUCLEOTIDE SEQUENCE</scope>
    <source>
        <strain evidence="1">CBS 125425</strain>
    </source>
</reference>
<evidence type="ECO:0000313" key="2">
    <source>
        <dbReference type="Proteomes" id="UP000799444"/>
    </source>
</evidence>
<gene>
    <name evidence="1" type="ORF">EJ04DRAFT_7734</name>
</gene>
<dbReference type="Proteomes" id="UP000799444">
    <property type="component" value="Unassembled WGS sequence"/>
</dbReference>
<comment type="caution">
    <text evidence="1">The sequence shown here is derived from an EMBL/GenBank/DDBJ whole genome shotgun (WGS) entry which is preliminary data.</text>
</comment>
<sequence length="119" mass="13221">MTPEAHIKLLASTSSLPHPSRPCLASTRHSSHCSQCQLLNPRSRHRTVSSTGLLTRPGFRDSFWIIMSAHSPACASPCTLMYNVHARSVTHPCFLSANQSYLVLYPSHPVSRLTSRILR</sequence>
<dbReference type="EMBL" id="ML996106">
    <property type="protein sequence ID" value="KAF2738940.1"/>
    <property type="molecule type" value="Genomic_DNA"/>
</dbReference>
<evidence type="ECO:0000313" key="1">
    <source>
        <dbReference type="EMBL" id="KAF2738940.1"/>
    </source>
</evidence>
<protein>
    <submittedName>
        <fullName evidence="1">Uncharacterized protein</fullName>
    </submittedName>
</protein>
<dbReference type="AlphaFoldDB" id="A0A9P4R8B6"/>
<organism evidence="1 2">
    <name type="scientific">Polyplosphaeria fusca</name>
    <dbReference type="NCBI Taxonomy" id="682080"/>
    <lineage>
        <taxon>Eukaryota</taxon>
        <taxon>Fungi</taxon>
        <taxon>Dikarya</taxon>
        <taxon>Ascomycota</taxon>
        <taxon>Pezizomycotina</taxon>
        <taxon>Dothideomycetes</taxon>
        <taxon>Pleosporomycetidae</taxon>
        <taxon>Pleosporales</taxon>
        <taxon>Tetraplosphaeriaceae</taxon>
        <taxon>Polyplosphaeria</taxon>
    </lineage>
</organism>